<dbReference type="RefSeq" id="WP_394825272.1">
    <property type="nucleotide sequence ID" value="NZ_CP089984.1"/>
</dbReference>
<dbReference type="EMBL" id="CP089984">
    <property type="protein sequence ID" value="WXB15638.1"/>
    <property type="molecule type" value="Genomic_DNA"/>
</dbReference>
<reference evidence="3 4" key="1">
    <citation type="submission" date="2021-12" db="EMBL/GenBank/DDBJ databases">
        <title>Discovery of the Pendulisporaceae a myxobacterial family with distinct sporulation behavior and unique specialized metabolism.</title>
        <authorList>
            <person name="Garcia R."/>
            <person name="Popoff A."/>
            <person name="Bader C.D."/>
            <person name="Loehr J."/>
            <person name="Walesch S."/>
            <person name="Walt C."/>
            <person name="Boldt J."/>
            <person name="Bunk B."/>
            <person name="Haeckl F.J.F.P.J."/>
            <person name="Gunesch A.P."/>
            <person name="Birkelbach J."/>
            <person name="Nuebel U."/>
            <person name="Pietschmann T."/>
            <person name="Bach T."/>
            <person name="Mueller R."/>
        </authorList>
    </citation>
    <scope>NUCLEOTIDE SEQUENCE [LARGE SCALE GENOMIC DNA]</scope>
    <source>
        <strain evidence="3 4">MSr11954</strain>
    </source>
</reference>
<feature type="signal peptide" evidence="2">
    <location>
        <begin position="1"/>
        <end position="23"/>
    </location>
</feature>
<sequence length="333" mass="34694">MVRLFFSSTIAAALLLAAPMARANPTARLVYIRSAGAADCPDEDALRNAVAARLGYEPFRHMAPVTIVAQITRAQGLYKGDVKLLDDAGVERGRRAIAERTNRCEDVITAMALTVSIVIDPLSLTRPKPAPEGPVEVIAPEPPPPPPPEPEPAKPPPPRDPPPDDTKRSKVAPHAFLGGGVVGALGVAPSASLGIAGFIGMRTSALSFALEARNDLPASTAIEGGGRVSSHVTVGSVVGCAYLGPVFGCPFASVGRIEASSFEIAQPRSDTSMYSAVGARTGLELAMTRQMGLLASFEMALPLTRPAFRIDSQSVYKPPVLVGGLALGIVVHL</sequence>
<protein>
    <submittedName>
        <fullName evidence="3">Uncharacterized protein</fullName>
    </submittedName>
</protein>
<gene>
    <name evidence="3" type="ORF">LZC94_48460</name>
</gene>
<accession>A0ABZ2LXG9</accession>
<name>A0ABZ2LXG9_9BACT</name>
<evidence type="ECO:0000313" key="3">
    <source>
        <dbReference type="EMBL" id="WXB15638.1"/>
    </source>
</evidence>
<organism evidence="3 4">
    <name type="scientific">Pendulispora albinea</name>
    <dbReference type="NCBI Taxonomy" id="2741071"/>
    <lineage>
        <taxon>Bacteria</taxon>
        <taxon>Pseudomonadati</taxon>
        <taxon>Myxococcota</taxon>
        <taxon>Myxococcia</taxon>
        <taxon>Myxococcales</taxon>
        <taxon>Sorangiineae</taxon>
        <taxon>Pendulisporaceae</taxon>
        <taxon>Pendulispora</taxon>
    </lineage>
</organism>
<feature type="region of interest" description="Disordered" evidence="1">
    <location>
        <begin position="123"/>
        <end position="171"/>
    </location>
</feature>
<evidence type="ECO:0000313" key="4">
    <source>
        <dbReference type="Proteomes" id="UP001370348"/>
    </source>
</evidence>
<feature type="compositionally biased region" description="Pro residues" evidence="1">
    <location>
        <begin position="140"/>
        <end position="160"/>
    </location>
</feature>
<proteinExistence type="predicted"/>
<evidence type="ECO:0000256" key="2">
    <source>
        <dbReference type="SAM" id="SignalP"/>
    </source>
</evidence>
<keyword evidence="4" id="KW-1185">Reference proteome</keyword>
<evidence type="ECO:0000256" key="1">
    <source>
        <dbReference type="SAM" id="MobiDB-lite"/>
    </source>
</evidence>
<keyword evidence="2" id="KW-0732">Signal</keyword>
<feature type="chain" id="PRO_5046252832" evidence="2">
    <location>
        <begin position="24"/>
        <end position="333"/>
    </location>
</feature>
<dbReference type="Proteomes" id="UP001370348">
    <property type="component" value="Chromosome"/>
</dbReference>